<evidence type="ECO:0000256" key="15">
    <source>
        <dbReference type="ARBA" id="ARBA00023136"/>
    </source>
</evidence>
<evidence type="ECO:0000256" key="6">
    <source>
        <dbReference type="ARBA" id="ARBA00022448"/>
    </source>
</evidence>
<evidence type="ECO:0000256" key="1">
    <source>
        <dbReference type="ARBA" id="ARBA00004166"/>
    </source>
</evidence>
<dbReference type="InterPro" id="IPR058533">
    <property type="entry name" value="Cation_efflux_TM"/>
</dbReference>
<evidence type="ECO:0000256" key="17">
    <source>
        <dbReference type="ARBA" id="ARBA00040846"/>
    </source>
</evidence>
<dbReference type="GO" id="GO:0012507">
    <property type="term" value="C:ER to Golgi transport vesicle membrane"/>
    <property type="evidence" value="ECO:0007669"/>
    <property type="project" value="UniProtKB-SubCell"/>
</dbReference>
<evidence type="ECO:0000256" key="21">
    <source>
        <dbReference type="SAM" id="MobiDB-lite"/>
    </source>
</evidence>
<comment type="similarity">
    <text evidence="5">Belongs to the cation diffusion facilitator (CDF) transporter (TC 2.A.4) family. SLC30A subfamily.</text>
</comment>
<dbReference type="GO" id="GO:0005385">
    <property type="term" value="F:zinc ion transmembrane transporter activity"/>
    <property type="evidence" value="ECO:0007669"/>
    <property type="project" value="InterPro"/>
</dbReference>
<keyword evidence="7" id="KW-0050">Antiport</keyword>
<evidence type="ECO:0000256" key="19">
    <source>
        <dbReference type="ARBA" id="ARBA00042217"/>
    </source>
</evidence>
<feature type="compositionally biased region" description="Basic residues" evidence="21">
    <location>
        <begin position="574"/>
        <end position="593"/>
    </location>
</feature>
<evidence type="ECO:0000256" key="9">
    <source>
        <dbReference type="ARBA" id="ARBA00022723"/>
    </source>
</evidence>
<keyword evidence="14" id="KW-0406">Ion transport</keyword>
<feature type="compositionally biased region" description="Gly residues" evidence="21">
    <location>
        <begin position="562"/>
        <end position="573"/>
    </location>
</feature>
<evidence type="ECO:0000256" key="7">
    <source>
        <dbReference type="ARBA" id="ARBA00022449"/>
    </source>
</evidence>
<dbReference type="GO" id="GO:0046872">
    <property type="term" value="F:metal ion binding"/>
    <property type="evidence" value="ECO:0007669"/>
    <property type="project" value="UniProtKB-KW"/>
</dbReference>
<dbReference type="PANTHER" id="PTHR45755">
    <property type="match status" value="1"/>
</dbReference>
<reference evidence="28" key="1">
    <citation type="submission" date="2016-04" db="UniProtKB">
        <authorList>
            <consortium name="WormBaseParasite"/>
        </authorList>
    </citation>
    <scope>IDENTIFICATION</scope>
</reference>
<evidence type="ECO:0000256" key="20">
    <source>
        <dbReference type="ARBA" id="ARBA00048349"/>
    </source>
</evidence>
<evidence type="ECO:0000259" key="23">
    <source>
        <dbReference type="Pfam" id="PF01545"/>
    </source>
</evidence>
<feature type="transmembrane region" description="Helical" evidence="22">
    <location>
        <begin position="264"/>
        <end position="284"/>
    </location>
</feature>
<dbReference type="EMBL" id="UYSG01000144">
    <property type="protein sequence ID" value="VDL18399.1"/>
    <property type="molecule type" value="Genomic_DNA"/>
</dbReference>
<feature type="transmembrane region" description="Helical" evidence="22">
    <location>
        <begin position="430"/>
        <end position="452"/>
    </location>
</feature>
<comment type="subcellular location">
    <subcellularLocation>
        <location evidence="3">Cytoplasmic vesicle</location>
        <location evidence="3">COPII-coated vesicle membrane</location>
        <topology evidence="3">Multi-pass membrane protein</topology>
    </subcellularLocation>
    <subcellularLocation>
        <location evidence="4">Cytoplasmic vesicle</location>
        <location evidence="4">Secretory vesicle membrane</location>
        <topology evidence="4">Multi-pass membrane protein</topology>
    </subcellularLocation>
    <subcellularLocation>
        <location evidence="2">Golgi apparatus</location>
        <location evidence="2">Golgi stack membrane</location>
        <topology evidence="2">Multi-pass membrane protein</topology>
    </subcellularLocation>
    <subcellularLocation>
        <location evidence="1">Golgi apparatus</location>
        <location evidence="1">trans-Golgi network membrane</location>
        <topology evidence="1">Multi-pass membrane protein</topology>
    </subcellularLocation>
</comment>
<evidence type="ECO:0000256" key="3">
    <source>
        <dbReference type="ARBA" id="ARBA00004557"/>
    </source>
</evidence>
<keyword evidence="12 22" id="KW-1133">Transmembrane helix</keyword>
<comment type="catalytic activity">
    <reaction evidence="20">
        <text>Zn(2+)(in) + 2 H(+)(out) = Zn(2+)(out) + 2 H(+)(in)</text>
        <dbReference type="Rhea" id="RHEA:72627"/>
        <dbReference type="ChEBI" id="CHEBI:15378"/>
        <dbReference type="ChEBI" id="CHEBI:29105"/>
    </reaction>
</comment>
<organism evidence="28">
    <name type="scientific">Hymenolepis diminuta</name>
    <name type="common">Rat tapeworm</name>
    <dbReference type="NCBI Taxonomy" id="6216"/>
    <lineage>
        <taxon>Eukaryota</taxon>
        <taxon>Metazoa</taxon>
        <taxon>Spiralia</taxon>
        <taxon>Lophotrochozoa</taxon>
        <taxon>Platyhelminthes</taxon>
        <taxon>Cestoda</taxon>
        <taxon>Eucestoda</taxon>
        <taxon>Cyclophyllidea</taxon>
        <taxon>Hymenolepididae</taxon>
        <taxon>Hymenolepis</taxon>
    </lineage>
</organism>
<dbReference type="OrthoDB" id="78669at2759"/>
<dbReference type="Pfam" id="PF01545">
    <property type="entry name" value="Cation_efflux"/>
    <property type="match status" value="1"/>
</dbReference>
<proteinExistence type="inferred from homology"/>
<accession>A0A158QC42</accession>
<evidence type="ECO:0000313" key="27">
    <source>
        <dbReference type="Proteomes" id="UP000321570"/>
    </source>
</evidence>
<keyword evidence="15 22" id="KW-0472">Membrane</keyword>
<keyword evidence="11" id="KW-0864">Zinc transport</keyword>
<feature type="region of interest" description="Disordered" evidence="21">
    <location>
        <begin position="558"/>
        <end position="602"/>
    </location>
</feature>
<dbReference type="GO" id="GO:0006882">
    <property type="term" value="P:intracellular zinc ion homeostasis"/>
    <property type="evidence" value="ECO:0007669"/>
    <property type="project" value="InterPro"/>
</dbReference>
<keyword evidence="10" id="KW-0862">Zinc</keyword>
<evidence type="ECO:0000256" key="13">
    <source>
        <dbReference type="ARBA" id="ARBA00023034"/>
    </source>
</evidence>
<protein>
    <recommendedName>
        <fullName evidence="17">Proton-coupled zinc antiporter SLC30A5</fullName>
    </recommendedName>
    <alternativeName>
        <fullName evidence="19">Solute carrier family 30 member 5</fullName>
    </alternativeName>
    <alternativeName>
        <fullName evidence="18">Zinc transporter 5</fullName>
    </alternativeName>
</protein>
<dbReference type="EMBL" id="CABIJS010000333">
    <property type="protein sequence ID" value="VUZ49378.1"/>
    <property type="molecule type" value="Genomic_DNA"/>
</dbReference>
<comment type="subunit">
    <text evidence="16">Heterodimer with SLC30A6/ZNT6; form a functional zinc ion transmembrane transporter.</text>
</comment>
<evidence type="ECO:0000313" key="25">
    <source>
        <dbReference type="EMBL" id="VUZ49378.1"/>
    </source>
</evidence>
<evidence type="ECO:0000256" key="5">
    <source>
        <dbReference type="ARBA" id="ARBA00008873"/>
    </source>
</evidence>
<evidence type="ECO:0000313" key="28">
    <source>
        <dbReference type="WBParaSite" id="HDID_0000093701-mRNA-1"/>
    </source>
</evidence>
<feature type="transmembrane region" description="Helical" evidence="22">
    <location>
        <begin position="346"/>
        <end position="368"/>
    </location>
</feature>
<dbReference type="Proteomes" id="UP000274504">
    <property type="component" value="Unassembled WGS sequence"/>
</dbReference>
<dbReference type="GO" id="GO:0032580">
    <property type="term" value="C:Golgi cisterna membrane"/>
    <property type="evidence" value="ECO:0007669"/>
    <property type="project" value="UniProtKB-SubCell"/>
</dbReference>
<dbReference type="Proteomes" id="UP000321570">
    <property type="component" value="Unassembled WGS sequence"/>
</dbReference>
<feature type="transmembrane region" description="Helical" evidence="22">
    <location>
        <begin position="189"/>
        <end position="211"/>
    </location>
</feature>
<reference evidence="24 26" key="2">
    <citation type="submission" date="2018-11" db="EMBL/GenBank/DDBJ databases">
        <authorList>
            <consortium name="Pathogen Informatics"/>
        </authorList>
    </citation>
    <scope>NUCLEOTIDE SEQUENCE [LARGE SCALE GENOMIC DNA]</scope>
</reference>
<feature type="transmembrane region" description="Helical" evidence="22">
    <location>
        <begin position="666"/>
        <end position="687"/>
    </location>
</feature>
<dbReference type="InterPro" id="IPR045316">
    <property type="entry name" value="Msc2-like"/>
</dbReference>
<dbReference type="NCBIfam" id="TIGR01297">
    <property type="entry name" value="CDF"/>
    <property type="match status" value="1"/>
</dbReference>
<keyword evidence="9" id="KW-0479">Metal-binding</keyword>
<keyword evidence="8 22" id="KW-0812">Transmembrane</keyword>
<reference evidence="25 27" key="3">
    <citation type="submission" date="2019-07" db="EMBL/GenBank/DDBJ databases">
        <authorList>
            <person name="Jastrzebski P J."/>
            <person name="Paukszto L."/>
            <person name="Jastrzebski P J."/>
        </authorList>
    </citation>
    <scope>NUCLEOTIDE SEQUENCE [LARGE SCALE GENOMIC DNA]</scope>
    <source>
        <strain evidence="25 27">WMS-il1</strain>
    </source>
</reference>
<keyword evidence="13" id="KW-0333">Golgi apparatus</keyword>
<feature type="transmembrane region" description="Helical" evidence="22">
    <location>
        <begin position="499"/>
        <end position="520"/>
    </location>
</feature>
<feature type="domain" description="Cation efflux protein transmembrane" evidence="23">
    <location>
        <begin position="432"/>
        <end position="694"/>
    </location>
</feature>
<feature type="transmembrane region" description="Helical" evidence="22">
    <location>
        <begin position="305"/>
        <end position="326"/>
    </location>
</feature>
<evidence type="ECO:0000256" key="11">
    <source>
        <dbReference type="ARBA" id="ARBA00022906"/>
    </source>
</evidence>
<evidence type="ECO:0000256" key="4">
    <source>
        <dbReference type="ARBA" id="ARBA00004638"/>
    </source>
</evidence>
<dbReference type="SUPFAM" id="SSF161111">
    <property type="entry name" value="Cation efflux protein transmembrane domain-like"/>
    <property type="match status" value="1"/>
</dbReference>
<evidence type="ECO:0000313" key="26">
    <source>
        <dbReference type="Proteomes" id="UP000274504"/>
    </source>
</evidence>
<evidence type="ECO:0000256" key="2">
    <source>
        <dbReference type="ARBA" id="ARBA00004205"/>
    </source>
</evidence>
<dbReference type="InterPro" id="IPR027469">
    <property type="entry name" value="Cation_efflux_TMD_sf"/>
</dbReference>
<evidence type="ECO:0000313" key="24">
    <source>
        <dbReference type="EMBL" id="VDL18399.1"/>
    </source>
</evidence>
<evidence type="ECO:0000256" key="18">
    <source>
        <dbReference type="ARBA" id="ARBA00042038"/>
    </source>
</evidence>
<keyword evidence="27" id="KW-1185">Reference proteome</keyword>
<evidence type="ECO:0000256" key="12">
    <source>
        <dbReference type="ARBA" id="ARBA00022989"/>
    </source>
</evidence>
<dbReference type="WBParaSite" id="HDID_0000093701-mRNA-1">
    <property type="protein sequence ID" value="HDID_0000093701-mRNA-1"/>
    <property type="gene ID" value="HDID_0000093701"/>
</dbReference>
<evidence type="ECO:0000256" key="8">
    <source>
        <dbReference type="ARBA" id="ARBA00022692"/>
    </source>
</evidence>
<feature type="transmembrane region" description="Helical" evidence="22">
    <location>
        <begin position="535"/>
        <end position="554"/>
    </location>
</feature>
<gene>
    <name evidence="24" type="ORF">HDID_LOCUS938</name>
    <name evidence="25" type="ORF">WMSIL1_LOCUS8580</name>
</gene>
<feature type="transmembrane region" description="Helical" evidence="22">
    <location>
        <begin position="638"/>
        <end position="660"/>
    </location>
</feature>
<dbReference type="STRING" id="6216.A0A158QC42"/>
<evidence type="ECO:0000256" key="10">
    <source>
        <dbReference type="ARBA" id="ARBA00022833"/>
    </source>
</evidence>
<feature type="transmembrane region" description="Helical" evidence="22">
    <location>
        <begin position="458"/>
        <end position="478"/>
    </location>
</feature>
<sequence length="831" mass="91009">MHLNARDDADNSNRVRLYWVLFCLVKLAKAFCFFTTYDILKGFHTLTYLFIFKLLYAVFLFVLQKPLHSHGSLTRLLLFRILRHAVIRVVLDITWITGLIICGPFRFILLCEHGDIAMIAILTSLFIKSISSGKSRGTLFFILGVVSIVFFDHDVKDTVTDHPEGVHKSLLIHRIYELFIHLGLSDHKFGAILLLISACAEAGFTSAARTLAASIGGTKRLHALSTSVSVFVVLLASIFAAFFGTIFFHNEPTKLDIPLTEFSYSYGFFATLLVVLVFVADFYLTEFMVRKVGPNSVQRASYPCLAITAFLISACISGSVGTVPASELNPDSHSNDIFPDSSLFQPAHYLSTGVILALVAFLYASSLLTRSSTDIMGGGRRFVGFSSAGLPLYTPQAAPSSAGSDGGEGLSFAYHAVATLKQVTADKASFRIFVFLCLNLSFTFIELFYGVWTNSLGLISDGFHMLFDCAALVMGLYASVIGRWKPTRIYSFGFHRAEILSGFINSLALMVISSSIFVNALERIHQPPNINTDRLMAVSVGGLLVNLVGMFALGHTHSHSGGSHGHSHGGGGHGHSHGGARAHGHSHGGHNHSHSPSGKCPDATTVSIPFTNGLTDAHDTCDNEDFEDTSGDSNLRGVYLHVLADTLGSVGVIISSFFVTNYGWNIADPICSLFISGFITYSALPLVKDTLLVLALRVPSKSHPANPQRILKKLLQVEHVLEVVNPCIWQNTEDSICCSVRLRIAPEAVEQVVLARVKDLLKRDQISHLTIQLEKDDFYQHMEALDLHLDTISRHSKSTLAETFNGQHNHHHQDPTVTTHVDGSGWTTVKF</sequence>
<feature type="transmembrane region" description="Helical" evidence="22">
    <location>
        <begin position="139"/>
        <end position="155"/>
    </location>
</feature>
<evidence type="ECO:0000256" key="16">
    <source>
        <dbReference type="ARBA" id="ARBA00038531"/>
    </source>
</evidence>
<feature type="transmembrane region" description="Helical" evidence="22">
    <location>
        <begin position="85"/>
        <end position="101"/>
    </location>
</feature>
<feature type="transmembrane region" description="Helical" evidence="22">
    <location>
        <begin position="223"/>
        <end position="244"/>
    </location>
</feature>
<keyword evidence="6" id="KW-0813">Transport</keyword>
<name>A0A158QC42_HYMDI</name>
<dbReference type="GO" id="GO:1904257">
    <property type="term" value="P:zinc ion import into Golgi lumen"/>
    <property type="evidence" value="ECO:0007669"/>
    <property type="project" value="TreeGrafter"/>
</dbReference>
<evidence type="ECO:0000256" key="22">
    <source>
        <dbReference type="SAM" id="Phobius"/>
    </source>
</evidence>
<dbReference type="Gene3D" id="1.20.1510.10">
    <property type="entry name" value="Cation efflux protein transmembrane domain"/>
    <property type="match status" value="1"/>
</dbReference>
<dbReference type="AlphaFoldDB" id="A0A158QC42"/>
<evidence type="ECO:0000256" key="14">
    <source>
        <dbReference type="ARBA" id="ARBA00023065"/>
    </source>
</evidence>
<dbReference type="GO" id="GO:0015297">
    <property type="term" value="F:antiporter activity"/>
    <property type="evidence" value="ECO:0007669"/>
    <property type="project" value="UniProtKB-KW"/>
</dbReference>
<feature type="transmembrane region" description="Helical" evidence="22">
    <location>
        <begin position="46"/>
        <end position="64"/>
    </location>
</feature>
<dbReference type="InterPro" id="IPR002524">
    <property type="entry name" value="Cation_efflux"/>
</dbReference>
<dbReference type="PANTHER" id="PTHR45755:SF1">
    <property type="entry name" value="PROTON-COUPLED ZINC ANTIPORTER SLC30A5"/>
    <property type="match status" value="1"/>
</dbReference>
<feature type="transmembrane region" description="Helical" evidence="22">
    <location>
        <begin position="17"/>
        <end position="40"/>
    </location>
</feature>